<dbReference type="AlphaFoldDB" id="A0A914I2N4"/>
<dbReference type="WBParaSite" id="Gr19_v10_g6752.t1">
    <property type="protein sequence ID" value="Gr19_v10_g6752.t1"/>
    <property type="gene ID" value="Gr19_v10_g6752"/>
</dbReference>
<dbReference type="Proteomes" id="UP000887572">
    <property type="component" value="Unplaced"/>
</dbReference>
<keyword evidence="1" id="KW-1185">Reference proteome</keyword>
<evidence type="ECO:0000313" key="2">
    <source>
        <dbReference type="WBParaSite" id="Gr19_v10_g11065.t1"/>
    </source>
</evidence>
<reference evidence="2 3" key="1">
    <citation type="submission" date="2022-11" db="UniProtKB">
        <authorList>
            <consortium name="WormBaseParasite"/>
        </authorList>
    </citation>
    <scope>IDENTIFICATION</scope>
</reference>
<evidence type="ECO:0000313" key="1">
    <source>
        <dbReference type="Proteomes" id="UP000887572"/>
    </source>
</evidence>
<dbReference type="WBParaSite" id="Gr19_v10_g11065.t1">
    <property type="protein sequence ID" value="Gr19_v10_g11065.t1"/>
    <property type="gene ID" value="Gr19_v10_g11065"/>
</dbReference>
<name>A0A914I2N4_GLORO</name>
<accession>A0A914I2N4</accession>
<sequence>MSDNPKKVEKQLEEISICADLLFEVFEFCDAFVLGLKVALLSDRFDFLVDAHFNSREWSLGDLEIKGVHGKGAEIGKYANCWDYERFLPIPQEPFPDKVIGFERLEISYIAGSVIEFLKSIRPRAIILSIKTSSAEKRSWEIIWHRIWPLINDNTCGFIMSSSDLDHLRQFSPAVLGDCAKLRWIQSFDVFPEFPADDSAGASAGQALAKWLHTPRGDGFPKKLECEDCSTERMERLKLEFLQSIDAVNFILIFWSNSVDIVPFELKNNLTGERLELRRFDEYNWLLVRCPIERDEAKWAKWEKEAAEFGWSAWNASTLTSGTVTSATVVF</sequence>
<proteinExistence type="predicted"/>
<evidence type="ECO:0000313" key="3">
    <source>
        <dbReference type="WBParaSite" id="Gr19_v10_g6752.t1"/>
    </source>
</evidence>
<protein>
    <submittedName>
        <fullName evidence="2 3">Uncharacterized protein</fullName>
    </submittedName>
</protein>
<organism evidence="1 3">
    <name type="scientific">Globodera rostochiensis</name>
    <name type="common">Golden nematode worm</name>
    <name type="synonym">Heterodera rostochiensis</name>
    <dbReference type="NCBI Taxonomy" id="31243"/>
    <lineage>
        <taxon>Eukaryota</taxon>
        <taxon>Metazoa</taxon>
        <taxon>Ecdysozoa</taxon>
        <taxon>Nematoda</taxon>
        <taxon>Chromadorea</taxon>
        <taxon>Rhabditida</taxon>
        <taxon>Tylenchina</taxon>
        <taxon>Tylenchomorpha</taxon>
        <taxon>Tylenchoidea</taxon>
        <taxon>Heteroderidae</taxon>
        <taxon>Heteroderinae</taxon>
        <taxon>Globodera</taxon>
    </lineage>
</organism>